<proteinExistence type="predicted"/>
<dbReference type="InterPro" id="IPR007347">
    <property type="entry name" value="SpoVS"/>
</dbReference>
<sequence length="92" mass="9650">METLRVSGTSRPNAIAGAIAALLRSQGEVDIQAIGPAAVNQAVKALAIARGYLTGDGLDLYTQPEFVKLDVQAEERTAVRFLVKAIQGTPSV</sequence>
<name>A0A7C9I1Z4_9DEIO</name>
<protein>
    <submittedName>
        <fullName evidence="1">Stage V sporulation protein S</fullName>
    </submittedName>
</protein>
<dbReference type="Gene3D" id="3.30.110.20">
    <property type="entry name" value="Alba-like domain"/>
    <property type="match status" value="1"/>
</dbReference>
<keyword evidence="2" id="KW-1185">Reference proteome</keyword>
<gene>
    <name evidence="1" type="ORF">GO986_20245</name>
</gene>
<comment type="caution">
    <text evidence="1">The sequence shown here is derived from an EMBL/GenBank/DDBJ whole genome shotgun (WGS) entry which is preliminary data.</text>
</comment>
<evidence type="ECO:0000313" key="1">
    <source>
        <dbReference type="EMBL" id="MVN89075.1"/>
    </source>
</evidence>
<reference evidence="1 2" key="1">
    <citation type="submission" date="2019-12" db="EMBL/GenBank/DDBJ databases">
        <title>Deinococcus sp. HMF7620 Genome sequencing and assembly.</title>
        <authorList>
            <person name="Kang H."/>
            <person name="Kim H."/>
            <person name="Joh K."/>
        </authorList>
    </citation>
    <scope>NUCLEOTIDE SEQUENCE [LARGE SCALE GENOMIC DNA]</scope>
    <source>
        <strain evidence="1 2">HMF7620</strain>
    </source>
</reference>
<dbReference type="RefSeq" id="WP_157461336.1">
    <property type="nucleotide sequence ID" value="NZ_WQLB01000042.1"/>
</dbReference>
<dbReference type="EMBL" id="WQLB01000042">
    <property type="protein sequence ID" value="MVN89075.1"/>
    <property type="molecule type" value="Genomic_DNA"/>
</dbReference>
<dbReference type="InterPro" id="IPR036882">
    <property type="entry name" value="Alba-like_dom_sf"/>
</dbReference>
<organism evidence="1 2">
    <name type="scientific">Deinococcus arboris</name>
    <dbReference type="NCBI Taxonomy" id="2682977"/>
    <lineage>
        <taxon>Bacteria</taxon>
        <taxon>Thermotogati</taxon>
        <taxon>Deinococcota</taxon>
        <taxon>Deinococci</taxon>
        <taxon>Deinococcales</taxon>
        <taxon>Deinococcaceae</taxon>
        <taxon>Deinococcus</taxon>
    </lineage>
</organism>
<evidence type="ECO:0000313" key="2">
    <source>
        <dbReference type="Proteomes" id="UP000483286"/>
    </source>
</evidence>
<dbReference type="PANTHER" id="PTHR35331:SF1">
    <property type="entry name" value="STAGE V SPORULATION PROTEIN S"/>
    <property type="match status" value="1"/>
</dbReference>
<dbReference type="Proteomes" id="UP000483286">
    <property type="component" value="Unassembled WGS sequence"/>
</dbReference>
<dbReference type="Pfam" id="PF04232">
    <property type="entry name" value="SpoVS"/>
    <property type="match status" value="1"/>
</dbReference>
<dbReference type="AlphaFoldDB" id="A0A7C9I1Z4"/>
<accession>A0A7C9I1Z4</accession>
<dbReference type="PANTHER" id="PTHR35331">
    <property type="entry name" value="STAGE V SPORULATION PROTEIN S"/>
    <property type="match status" value="1"/>
</dbReference>
<dbReference type="GO" id="GO:0003676">
    <property type="term" value="F:nucleic acid binding"/>
    <property type="evidence" value="ECO:0007669"/>
    <property type="project" value="InterPro"/>
</dbReference>